<feature type="compositionally biased region" description="Acidic residues" evidence="3">
    <location>
        <begin position="424"/>
        <end position="434"/>
    </location>
</feature>
<dbReference type="PANTHER" id="PTHR13255">
    <property type="entry name" value="ATAXIN-10"/>
    <property type="match status" value="1"/>
</dbReference>
<evidence type="ECO:0000256" key="1">
    <source>
        <dbReference type="ARBA" id="ARBA00022618"/>
    </source>
</evidence>
<proteinExistence type="predicted"/>
<accession>A0A0D2JQ14</accession>
<reference evidence="5 6" key="1">
    <citation type="journal article" date="2013" name="BMC Genomics">
        <title>Reconstruction of the lipid metabolism for the microalga Monoraphidium neglectum from its genome sequence reveals characteristics suitable for biofuel production.</title>
        <authorList>
            <person name="Bogen C."/>
            <person name="Al-Dilaimi A."/>
            <person name="Albersmeier A."/>
            <person name="Wichmann J."/>
            <person name="Grundmann M."/>
            <person name="Rupp O."/>
            <person name="Lauersen K.J."/>
            <person name="Blifernez-Klassen O."/>
            <person name="Kalinowski J."/>
            <person name="Goesmann A."/>
            <person name="Mussgnug J.H."/>
            <person name="Kruse O."/>
        </authorList>
    </citation>
    <scope>NUCLEOTIDE SEQUENCE [LARGE SCALE GENOMIC DNA]</scope>
    <source>
        <strain evidence="5 6">SAG 48.87</strain>
    </source>
</reference>
<evidence type="ECO:0000313" key="6">
    <source>
        <dbReference type="Proteomes" id="UP000054498"/>
    </source>
</evidence>
<dbReference type="Pfam" id="PF09759">
    <property type="entry name" value="Atx10homo_assoc"/>
    <property type="match status" value="1"/>
</dbReference>
<dbReference type="KEGG" id="mng:MNEG_6805"/>
<dbReference type="PANTHER" id="PTHR13255:SF0">
    <property type="entry name" value="ATAXIN-10"/>
    <property type="match status" value="1"/>
</dbReference>
<protein>
    <recommendedName>
        <fullName evidence="4">Ataxin-10 domain-containing protein</fullName>
    </recommendedName>
</protein>
<evidence type="ECO:0000313" key="5">
    <source>
        <dbReference type="EMBL" id="KIZ01153.1"/>
    </source>
</evidence>
<evidence type="ECO:0000256" key="2">
    <source>
        <dbReference type="ARBA" id="ARBA00023306"/>
    </source>
</evidence>
<dbReference type="EMBL" id="KK101363">
    <property type="protein sequence ID" value="KIZ01153.1"/>
    <property type="molecule type" value="Genomic_DNA"/>
</dbReference>
<organism evidence="5 6">
    <name type="scientific">Monoraphidium neglectum</name>
    <dbReference type="NCBI Taxonomy" id="145388"/>
    <lineage>
        <taxon>Eukaryota</taxon>
        <taxon>Viridiplantae</taxon>
        <taxon>Chlorophyta</taxon>
        <taxon>core chlorophytes</taxon>
        <taxon>Chlorophyceae</taxon>
        <taxon>CS clade</taxon>
        <taxon>Sphaeropleales</taxon>
        <taxon>Selenastraceae</taxon>
        <taxon>Monoraphidium</taxon>
    </lineage>
</organism>
<dbReference type="STRING" id="145388.A0A0D2JQ14"/>
<feature type="domain" description="Ataxin-10" evidence="4">
    <location>
        <begin position="582"/>
        <end position="681"/>
    </location>
</feature>
<dbReference type="Proteomes" id="UP000054498">
    <property type="component" value="Unassembled WGS sequence"/>
</dbReference>
<keyword evidence="2" id="KW-0131">Cell cycle</keyword>
<feature type="region of interest" description="Disordered" evidence="3">
    <location>
        <begin position="407"/>
        <end position="518"/>
    </location>
</feature>
<dbReference type="OrthoDB" id="379794at2759"/>
<name>A0A0D2JQ14_9CHLO</name>
<evidence type="ECO:0000256" key="3">
    <source>
        <dbReference type="SAM" id="MobiDB-lite"/>
    </source>
</evidence>
<dbReference type="GO" id="GO:0051301">
    <property type="term" value="P:cell division"/>
    <property type="evidence" value="ECO:0007669"/>
    <property type="project" value="UniProtKB-KW"/>
</dbReference>
<dbReference type="RefSeq" id="XP_013900172.1">
    <property type="nucleotide sequence ID" value="XM_014044718.1"/>
</dbReference>
<dbReference type="InterPro" id="IPR051374">
    <property type="entry name" value="Ataxin-10/CTR86_families"/>
</dbReference>
<keyword evidence="6" id="KW-1185">Reference proteome</keyword>
<feature type="region of interest" description="Disordered" evidence="3">
    <location>
        <begin position="200"/>
        <end position="227"/>
    </location>
</feature>
<feature type="compositionally biased region" description="Low complexity" evidence="3">
    <location>
        <begin position="494"/>
        <end position="503"/>
    </location>
</feature>
<feature type="compositionally biased region" description="Low complexity" evidence="3">
    <location>
        <begin position="413"/>
        <end position="423"/>
    </location>
</feature>
<dbReference type="GeneID" id="25739681"/>
<sequence>MRQVNTEQLKLWLEDSKSAEGRRRLLADGGVAAAARGLLLAFVAWHEQCGAAPAAEQLLLSLRLLRNACAAGAPGAACLMRGGLQCVVPAVAADLSARLSSRAVSSPARGDERQLLLAAVQLLANFSVASEAAARAIWRECFPAVYEQLTATDDVDIQAAATLSMLSACKASPAAAAQLAAPAGAGVWRRLLAALVDTGESGADEGGGGDDGAQGAPGKVEESRAVRGGGRGANDCLGLLAKAVALQHGLLSQLMRSLEAPLAGENRAASEAAAAADAAGGRAEGYTRSWRWNGAHVAVLHLLAHEVQRAPAADAAASDAGGACNGAAAATRWPRCALRLVRAAADDVRRAQAGLGGAGGLAAAAAATHALEAAMQLMRAVAQREDGGAPLCGGADAVALMGGFEEVSEDGEQGQQQVGPEQEQQQEQEQEAQEEGEHAAVAEKKEQQQQEQAHEQQGQQQAEQEQQQQQQQEEQQKQQQEQEQEQEKAREGEAASPAAVRAAPEQEQDAEGHEQGREQGACALVDSMLGLLAALGPPINPRRPDASEHARLRGEHLRLLAPRAAALRAAAGAPAAAPYPGYRADVICVLSNALHGRPAAQRAAAAGGAAELLLSSTQLDEAAPVAREWALWGVRNLCAGGGGEEARARMAALQLQDVAAAPELERMGLQVKVDARGKLSVAPQRA</sequence>
<evidence type="ECO:0000259" key="4">
    <source>
        <dbReference type="Pfam" id="PF09759"/>
    </source>
</evidence>
<dbReference type="InterPro" id="IPR019156">
    <property type="entry name" value="Ataxin-10_domain"/>
</dbReference>
<gene>
    <name evidence="5" type="ORF">MNEG_6805</name>
</gene>
<feature type="compositionally biased region" description="Basic and acidic residues" evidence="3">
    <location>
        <begin position="435"/>
        <end position="454"/>
    </location>
</feature>
<feature type="compositionally biased region" description="Low complexity" evidence="3">
    <location>
        <begin position="455"/>
        <end position="481"/>
    </location>
</feature>
<dbReference type="AlphaFoldDB" id="A0A0D2JQ14"/>
<dbReference type="GO" id="GO:0005829">
    <property type="term" value="C:cytosol"/>
    <property type="evidence" value="ECO:0007669"/>
    <property type="project" value="TreeGrafter"/>
</dbReference>
<keyword evidence="1" id="KW-0132">Cell division</keyword>